<organism evidence="1 2">
    <name type="scientific">Phytohabitans kaempferiae</name>
    <dbReference type="NCBI Taxonomy" id="1620943"/>
    <lineage>
        <taxon>Bacteria</taxon>
        <taxon>Bacillati</taxon>
        <taxon>Actinomycetota</taxon>
        <taxon>Actinomycetes</taxon>
        <taxon>Micromonosporales</taxon>
        <taxon>Micromonosporaceae</taxon>
    </lineage>
</organism>
<evidence type="ECO:0000313" key="1">
    <source>
        <dbReference type="EMBL" id="MFC0528436.1"/>
    </source>
</evidence>
<gene>
    <name evidence="1" type="ORF">ACFFIA_12265</name>
</gene>
<proteinExistence type="predicted"/>
<sequence>MAEHDRSDEVQRLLDDLCVNLGFCLPREEQRRLRVSPPPDAESFTVAVFEAEGLDPRQDKRLYRDVRDTIDQHMRRWPETNAN</sequence>
<keyword evidence="2" id="KW-1185">Reference proteome</keyword>
<dbReference type="Proteomes" id="UP001589867">
    <property type="component" value="Unassembled WGS sequence"/>
</dbReference>
<dbReference type="RefSeq" id="WP_377249989.1">
    <property type="nucleotide sequence ID" value="NZ_JBHLUH010000013.1"/>
</dbReference>
<protein>
    <submittedName>
        <fullName evidence="1">Uncharacterized protein</fullName>
    </submittedName>
</protein>
<comment type="caution">
    <text evidence="1">The sequence shown here is derived from an EMBL/GenBank/DDBJ whole genome shotgun (WGS) entry which is preliminary data.</text>
</comment>
<name>A0ABV6M163_9ACTN</name>
<dbReference type="EMBL" id="JBHLUH010000013">
    <property type="protein sequence ID" value="MFC0528436.1"/>
    <property type="molecule type" value="Genomic_DNA"/>
</dbReference>
<reference evidence="1 2" key="1">
    <citation type="submission" date="2024-09" db="EMBL/GenBank/DDBJ databases">
        <authorList>
            <person name="Sun Q."/>
            <person name="Mori K."/>
        </authorList>
    </citation>
    <scope>NUCLEOTIDE SEQUENCE [LARGE SCALE GENOMIC DNA]</scope>
    <source>
        <strain evidence="1 2">TBRC 3947</strain>
    </source>
</reference>
<evidence type="ECO:0000313" key="2">
    <source>
        <dbReference type="Proteomes" id="UP001589867"/>
    </source>
</evidence>
<accession>A0ABV6M163</accession>